<organism evidence="5 7">
    <name type="scientific">Alternaria tenuissima</name>
    <dbReference type="NCBI Taxonomy" id="119927"/>
    <lineage>
        <taxon>Eukaryota</taxon>
        <taxon>Fungi</taxon>
        <taxon>Dikarya</taxon>
        <taxon>Ascomycota</taxon>
        <taxon>Pezizomycotina</taxon>
        <taxon>Dothideomycetes</taxon>
        <taxon>Pleosporomycetidae</taxon>
        <taxon>Pleosporales</taxon>
        <taxon>Pleosporineae</taxon>
        <taxon>Pleosporaceae</taxon>
        <taxon>Alternaria</taxon>
        <taxon>Alternaria sect. Alternaria</taxon>
        <taxon>Alternaria alternata complex</taxon>
    </lineage>
</organism>
<feature type="repeat" description="WD" evidence="3">
    <location>
        <begin position="1251"/>
        <end position="1283"/>
    </location>
</feature>
<feature type="repeat" description="WD" evidence="3">
    <location>
        <begin position="1011"/>
        <end position="1052"/>
    </location>
</feature>
<evidence type="ECO:0000259" key="4">
    <source>
        <dbReference type="PROSITE" id="PS50837"/>
    </source>
</evidence>
<evidence type="ECO:0000313" key="5">
    <source>
        <dbReference type="EMBL" id="RYN31164.1"/>
    </source>
</evidence>
<keyword evidence="1 3" id="KW-0853">WD repeat</keyword>
<dbReference type="EMBL" id="PDXF01000013">
    <property type="protein sequence ID" value="RYO03458.1"/>
    <property type="molecule type" value="Genomic_DNA"/>
</dbReference>
<reference evidence="5" key="1">
    <citation type="submission" date="2017-10" db="EMBL/GenBank/DDBJ databases">
        <authorList>
            <person name="Armitage A.D."/>
            <person name="Barbara D.J."/>
            <person name="Woodhall J.W."/>
            <person name="Sreenivasaprasad S."/>
            <person name="Lane C.R."/>
            <person name="Clarkson J.P."/>
            <person name="Harrison R.J."/>
        </authorList>
    </citation>
    <scope>NUCLEOTIDE SEQUENCE</scope>
    <source>
        <strain evidence="5">FERA 1164</strain>
        <strain evidence="6">FERA 635</strain>
    </source>
</reference>
<name>A0AB37WL83_9PLEO</name>
<keyword evidence="2" id="KW-0677">Repeat</keyword>
<dbReference type="InterPro" id="IPR001680">
    <property type="entry name" value="WD40_rpt"/>
</dbReference>
<dbReference type="InterPro" id="IPR007111">
    <property type="entry name" value="NACHT_NTPase"/>
</dbReference>
<dbReference type="Proteomes" id="UP000292340">
    <property type="component" value="Unassembled WGS sequence"/>
</dbReference>
<dbReference type="InterPro" id="IPR036322">
    <property type="entry name" value="WD40_repeat_dom_sf"/>
</dbReference>
<dbReference type="PANTHER" id="PTHR19848">
    <property type="entry name" value="WD40 REPEAT PROTEIN"/>
    <property type="match status" value="1"/>
</dbReference>
<feature type="repeat" description="WD" evidence="3">
    <location>
        <begin position="1168"/>
        <end position="1209"/>
    </location>
</feature>
<feature type="repeat" description="WD" evidence="3">
    <location>
        <begin position="1377"/>
        <end position="1418"/>
    </location>
</feature>
<dbReference type="PROSITE" id="PS50082">
    <property type="entry name" value="WD_REPEATS_2"/>
    <property type="match status" value="13"/>
</dbReference>
<dbReference type="InterPro" id="IPR015943">
    <property type="entry name" value="WD40/YVTN_repeat-like_dom_sf"/>
</dbReference>
<dbReference type="Gene3D" id="3.40.50.300">
    <property type="entry name" value="P-loop containing nucleotide triphosphate hydrolases"/>
    <property type="match status" value="1"/>
</dbReference>
<feature type="repeat" description="WD" evidence="3">
    <location>
        <begin position="969"/>
        <end position="1003"/>
    </location>
</feature>
<keyword evidence="8" id="KW-1185">Reference proteome</keyword>
<evidence type="ECO:0000313" key="7">
    <source>
        <dbReference type="Proteomes" id="UP000292340"/>
    </source>
</evidence>
<evidence type="ECO:0000256" key="3">
    <source>
        <dbReference type="PROSITE-ProRule" id="PRU00221"/>
    </source>
</evidence>
<dbReference type="Pfam" id="PF24883">
    <property type="entry name" value="NPHP3_N"/>
    <property type="match status" value="1"/>
</dbReference>
<proteinExistence type="predicted"/>
<feature type="repeat" description="WD" evidence="3">
    <location>
        <begin position="1209"/>
        <end position="1250"/>
    </location>
</feature>
<dbReference type="SMART" id="SM00320">
    <property type="entry name" value="WD40"/>
    <property type="match status" value="13"/>
</dbReference>
<protein>
    <submittedName>
        <fullName evidence="5">Vegetative incompatibility protein</fullName>
    </submittedName>
</protein>
<dbReference type="PANTHER" id="PTHR19848:SF8">
    <property type="entry name" value="F-BOX AND WD REPEAT DOMAIN CONTAINING 7"/>
    <property type="match status" value="1"/>
</dbReference>
<dbReference type="CDD" id="cd00200">
    <property type="entry name" value="WD40"/>
    <property type="match status" value="2"/>
</dbReference>
<reference evidence="5 8" key="2">
    <citation type="journal article" date="2019" name="bioRxiv">
        <title>Genomics, evolutionary history and diagnostics of the Alternaria alternata species group including apple and Asian pear pathotypes.</title>
        <authorList>
            <person name="Armitage A.D."/>
            <person name="Cockerton H.M."/>
            <person name="Sreenivasaprasad S."/>
            <person name="Woodhall J.W."/>
            <person name="Lane C.R."/>
            <person name="Harrison R.J."/>
            <person name="Clarkson J.P."/>
        </authorList>
    </citation>
    <scope>NUCLEOTIDE SEQUENCE</scope>
    <source>
        <strain evidence="5">FERA 1164</strain>
        <strain evidence="8">FERA 635</strain>
    </source>
</reference>
<dbReference type="InterPro" id="IPR027417">
    <property type="entry name" value="P-loop_NTPase"/>
</dbReference>
<dbReference type="Pfam" id="PF00400">
    <property type="entry name" value="WD40"/>
    <property type="match status" value="8"/>
</dbReference>
<feature type="repeat" description="WD" evidence="3">
    <location>
        <begin position="1095"/>
        <end position="1136"/>
    </location>
</feature>
<sequence>MRLLYKDADGRFVTREWPNNVPRYAVLSHTWLIGGKEEILHEDIVNGSAEKKSESYEKLRFCAKQAARDGFDHFWIDTCCIDKTSSSELQEAITSMFRWYRDAGKCYAYLTDVSAVDDGVGWPGASRSWEGDFRRSRWFTRGWTLQELLAPTTVEFYSAEGTFLGDKKSLKHIIQEITGIPPDALEGTDLSGFSAYERLSWASTRETTRAEDQAYCLLGILDIDMTLRYGETTNAMIRLRQKIEKKHGEVAKWDRLIEGLPIASQAAYDSLDNQYGSTCLPNTRVELLGDLSQWANAADDRCIYWLNGSAGTGKSTVARTIARTFSENDILGGSFFFEKGGGAVSHANLLFTTLASQLATRFSSVKRHICESIMANPDIAQKSLRDQWDQLIINPLSKVEDFEPHNLIIVLDALDECGNEQDVHIILRLISTTRTLERIRLRVLVTSRPETPIRSGFSHLPEAEREVFFLHDIRPALINRDLNLFFQENLAAIGVERRLAPEWPGSRIVARLVEISSGLFIWASTACRWIRNGKKFATKRLETIIKGHTSDGGPQKQLDEIYTTVLESLVQQEYDEREKQMLFESVRDVVGHIVTLFSPLSSVSLASLLDQDVEEIRETLEDLHTIFNIPSEESRPIRLHHPTFRDFIIDQSRCKNPDLWVDKKQAHKALAEDCIGIMRRMLKRDICGLQSPGVLVTDVDQSCIERCIPPELQYACLYWAQHCRQSGMLLGENDTAYHFLKEHYLHWLEAMNLMGKGSEIAAIIRMYQALLPDSDNSGQLSFLKDARRFFFSFQLVMERTPLQIYCAALVFLRPSNGLKDHFWSELHPWFGQVKVVDAIAPDAKDEYMFVNDLAFSPDGKEIASASIGPVIRVWDVKSKTALFVYHGQKDKTGTVAISPDGKMVASGSDDASVMVWNRETRAVMFNLEGHTRWVNTVVYSPDGRILASGSMDETIRLWDATNGEERKRWEGDLSCINSIAFSPDGKYLASATSDWLVRIWDVSKNIVHLVLDGHSGPVNTVQFSPDGTQLVSGSDDMTIKVWDTISGVELFTLKGHVKKVSAVTFSPDARLIVSGSEDKTMRLWDVSNRSLSNTLEGHVSGINAVCYSKDGQILAAGAYNDEIRFWDAVTGEPRGKLNDFASHQLGPGSLEQAYGHDSGFLEGATEGGKAHTSEVLCLALSPDQKLVASGSQDSTIKIWTISGVEQAKLVGHSRRITCLVFHPSGRLLASSSADATVVLWDISTSTILHVLQGHTDMVLGLRFSPSGDLLASHSSDKTIRLWKTWLGTAEDPLEGHHDTVTSIAFSPDGRLLASGSADTTVRLWNIETSNAVGTALAGHEDEVTSVAFSTSSDLVASCSMNGTIRLWTADGKSCGVIQQHTKGFSSVTFSPDSKFLISSSGDHIMTYWDCQTKALLARVDAGVALRNLSFSASCQIETDRGVLTVDPTICDKFSCSSEALHSSFVTDDWLLKGKEKALWLPEEYKTTSVITHEGFAVLGHSSGSITFISLQ</sequence>
<dbReference type="InterPro" id="IPR056884">
    <property type="entry name" value="NPHP3-like_N"/>
</dbReference>
<feature type="repeat" description="WD" evidence="3">
    <location>
        <begin position="1053"/>
        <end position="1094"/>
    </location>
</feature>
<dbReference type="Proteomes" id="UP000293195">
    <property type="component" value="Unassembled WGS sequence"/>
</dbReference>
<dbReference type="PROSITE" id="PS50294">
    <property type="entry name" value="WD_REPEATS_REGION"/>
    <property type="match status" value="12"/>
</dbReference>
<feature type="repeat" description="WD" evidence="3">
    <location>
        <begin position="1293"/>
        <end position="1334"/>
    </location>
</feature>
<feature type="repeat" description="WD" evidence="3">
    <location>
        <begin position="927"/>
        <end position="968"/>
    </location>
</feature>
<evidence type="ECO:0000313" key="8">
    <source>
        <dbReference type="Proteomes" id="UP000293195"/>
    </source>
</evidence>
<feature type="domain" description="NACHT" evidence="4">
    <location>
        <begin position="302"/>
        <end position="449"/>
    </location>
</feature>
<comment type="caution">
    <text evidence="5">The sequence shown here is derived from an EMBL/GenBank/DDBJ whole genome shotgun (WGS) entry which is preliminary data.</text>
</comment>
<dbReference type="PRINTS" id="PR00320">
    <property type="entry name" value="GPROTEINBRPT"/>
</dbReference>
<dbReference type="InterPro" id="IPR020472">
    <property type="entry name" value="WD40_PAC1"/>
</dbReference>
<dbReference type="EMBL" id="PDXB01000009">
    <property type="protein sequence ID" value="RYN31164.1"/>
    <property type="molecule type" value="Genomic_DNA"/>
</dbReference>
<dbReference type="Pfam" id="PF06985">
    <property type="entry name" value="HET"/>
    <property type="match status" value="1"/>
</dbReference>
<accession>A0AB37WL83</accession>
<dbReference type="Pfam" id="PF25173">
    <property type="entry name" value="Beta-prop_WDR3_1st"/>
    <property type="match status" value="1"/>
</dbReference>
<evidence type="ECO:0000256" key="2">
    <source>
        <dbReference type="ARBA" id="ARBA00022737"/>
    </source>
</evidence>
<dbReference type="SUPFAM" id="SSF52540">
    <property type="entry name" value="P-loop containing nucleoside triphosphate hydrolases"/>
    <property type="match status" value="1"/>
</dbReference>
<dbReference type="PROSITE" id="PS00678">
    <property type="entry name" value="WD_REPEATS_1"/>
    <property type="match status" value="5"/>
</dbReference>
<dbReference type="InterPro" id="IPR010730">
    <property type="entry name" value="HET"/>
</dbReference>
<dbReference type="Gene3D" id="2.130.10.10">
    <property type="entry name" value="YVTN repeat-like/Quinoprotein amine dehydrogenase"/>
    <property type="match status" value="5"/>
</dbReference>
<evidence type="ECO:0000313" key="6">
    <source>
        <dbReference type="EMBL" id="RYO03458.1"/>
    </source>
</evidence>
<feature type="repeat" description="WD" evidence="3">
    <location>
        <begin position="1336"/>
        <end position="1367"/>
    </location>
</feature>
<feature type="repeat" description="WD" evidence="3">
    <location>
        <begin position="885"/>
        <end position="926"/>
    </location>
</feature>
<dbReference type="PROSITE" id="PS50837">
    <property type="entry name" value="NACHT"/>
    <property type="match status" value="1"/>
</dbReference>
<evidence type="ECO:0000256" key="1">
    <source>
        <dbReference type="ARBA" id="ARBA00022574"/>
    </source>
</evidence>
<dbReference type="SUPFAM" id="SSF50978">
    <property type="entry name" value="WD40 repeat-like"/>
    <property type="match status" value="2"/>
</dbReference>
<feature type="repeat" description="WD" evidence="3">
    <location>
        <begin position="850"/>
        <end position="884"/>
    </location>
</feature>
<dbReference type="InterPro" id="IPR019775">
    <property type="entry name" value="WD40_repeat_CS"/>
</dbReference>
<gene>
    <name evidence="5" type="ORF">AA0115_g4502</name>
    <name evidence="6" type="ORF">AA0119_g4741</name>
</gene>